<keyword evidence="3" id="KW-1185">Reference proteome</keyword>
<feature type="compositionally biased region" description="Basic residues" evidence="1">
    <location>
        <begin position="9"/>
        <end position="18"/>
    </location>
</feature>
<dbReference type="Proteomes" id="UP001371456">
    <property type="component" value="Unassembled WGS sequence"/>
</dbReference>
<dbReference type="AlphaFoldDB" id="A0AAN8TFG4"/>
<proteinExistence type="predicted"/>
<feature type="region of interest" description="Disordered" evidence="1">
    <location>
        <begin position="1"/>
        <end position="25"/>
    </location>
</feature>
<name>A0AAN8TFG4_SOLBU</name>
<evidence type="ECO:0000313" key="2">
    <source>
        <dbReference type="EMBL" id="KAK6784441.1"/>
    </source>
</evidence>
<dbReference type="EMBL" id="JBANQN010000007">
    <property type="protein sequence ID" value="KAK6784441.1"/>
    <property type="molecule type" value="Genomic_DNA"/>
</dbReference>
<evidence type="ECO:0000256" key="1">
    <source>
        <dbReference type="SAM" id="MobiDB-lite"/>
    </source>
</evidence>
<protein>
    <submittedName>
        <fullName evidence="2">Uncharacterized protein</fullName>
    </submittedName>
</protein>
<accession>A0AAN8TFG4</accession>
<sequence length="104" mass="11709">MSQQESSKRNKRAKKKAYAKPGSLSFLANKKRRLLTTNENFQAIESKKGQLLKLIEHQPVAPQSEANGRSVEEEPQEQQPIEDQVQMNSVPPPTGEQPEEQGNI</sequence>
<reference evidence="2 3" key="1">
    <citation type="submission" date="2024-02" db="EMBL/GenBank/DDBJ databases">
        <title>de novo genome assembly of Solanum bulbocastanum strain 11H21.</title>
        <authorList>
            <person name="Hosaka A.J."/>
        </authorList>
    </citation>
    <scope>NUCLEOTIDE SEQUENCE [LARGE SCALE GENOMIC DNA]</scope>
    <source>
        <tissue evidence="2">Young leaves</tissue>
    </source>
</reference>
<organism evidence="2 3">
    <name type="scientific">Solanum bulbocastanum</name>
    <name type="common">Wild potato</name>
    <dbReference type="NCBI Taxonomy" id="147425"/>
    <lineage>
        <taxon>Eukaryota</taxon>
        <taxon>Viridiplantae</taxon>
        <taxon>Streptophyta</taxon>
        <taxon>Embryophyta</taxon>
        <taxon>Tracheophyta</taxon>
        <taxon>Spermatophyta</taxon>
        <taxon>Magnoliopsida</taxon>
        <taxon>eudicotyledons</taxon>
        <taxon>Gunneridae</taxon>
        <taxon>Pentapetalae</taxon>
        <taxon>asterids</taxon>
        <taxon>lamiids</taxon>
        <taxon>Solanales</taxon>
        <taxon>Solanaceae</taxon>
        <taxon>Solanoideae</taxon>
        <taxon>Solaneae</taxon>
        <taxon>Solanum</taxon>
    </lineage>
</organism>
<feature type="region of interest" description="Disordered" evidence="1">
    <location>
        <begin position="55"/>
        <end position="104"/>
    </location>
</feature>
<evidence type="ECO:0000313" key="3">
    <source>
        <dbReference type="Proteomes" id="UP001371456"/>
    </source>
</evidence>
<gene>
    <name evidence="2" type="ORF">RDI58_017896</name>
</gene>
<feature type="compositionally biased region" description="Low complexity" evidence="1">
    <location>
        <begin position="77"/>
        <end position="86"/>
    </location>
</feature>
<comment type="caution">
    <text evidence="2">The sequence shown here is derived from an EMBL/GenBank/DDBJ whole genome shotgun (WGS) entry which is preliminary data.</text>
</comment>